<dbReference type="Proteomes" id="UP000792457">
    <property type="component" value="Unassembled WGS sequence"/>
</dbReference>
<evidence type="ECO:0000313" key="3">
    <source>
        <dbReference type="EMBL" id="KAG8238265.1"/>
    </source>
</evidence>
<keyword evidence="2" id="KW-0812">Transmembrane</keyword>
<organism evidence="3 4">
    <name type="scientific">Ladona fulva</name>
    <name type="common">Scarce chaser dragonfly</name>
    <name type="synonym">Libellula fulva</name>
    <dbReference type="NCBI Taxonomy" id="123851"/>
    <lineage>
        <taxon>Eukaryota</taxon>
        <taxon>Metazoa</taxon>
        <taxon>Ecdysozoa</taxon>
        <taxon>Arthropoda</taxon>
        <taxon>Hexapoda</taxon>
        <taxon>Insecta</taxon>
        <taxon>Pterygota</taxon>
        <taxon>Palaeoptera</taxon>
        <taxon>Odonata</taxon>
        <taxon>Epiprocta</taxon>
        <taxon>Anisoptera</taxon>
        <taxon>Libelluloidea</taxon>
        <taxon>Libellulidae</taxon>
        <taxon>Ladona</taxon>
    </lineage>
</organism>
<feature type="compositionally biased region" description="Pro residues" evidence="1">
    <location>
        <begin position="115"/>
        <end position="127"/>
    </location>
</feature>
<evidence type="ECO:0000313" key="4">
    <source>
        <dbReference type="Proteomes" id="UP000792457"/>
    </source>
</evidence>
<accession>A0A8K0P6X9</accession>
<evidence type="ECO:0000256" key="1">
    <source>
        <dbReference type="SAM" id="MobiDB-lite"/>
    </source>
</evidence>
<gene>
    <name evidence="3" type="ORF">J437_LFUL016445</name>
</gene>
<reference evidence="3" key="2">
    <citation type="submission" date="2017-10" db="EMBL/GenBank/DDBJ databases">
        <title>Ladona fulva Genome sequencing and assembly.</title>
        <authorList>
            <person name="Murali S."/>
            <person name="Richards S."/>
            <person name="Bandaranaike D."/>
            <person name="Bellair M."/>
            <person name="Blankenburg K."/>
            <person name="Chao H."/>
            <person name="Dinh H."/>
            <person name="Doddapaneni H."/>
            <person name="Dugan-Rocha S."/>
            <person name="Elkadiri S."/>
            <person name="Gnanaolivu R."/>
            <person name="Hernandez B."/>
            <person name="Skinner E."/>
            <person name="Javaid M."/>
            <person name="Lee S."/>
            <person name="Li M."/>
            <person name="Ming W."/>
            <person name="Munidasa M."/>
            <person name="Muniz J."/>
            <person name="Nguyen L."/>
            <person name="Hughes D."/>
            <person name="Osuji N."/>
            <person name="Pu L.-L."/>
            <person name="Puazo M."/>
            <person name="Qu C."/>
            <person name="Quiroz J."/>
            <person name="Raj R."/>
            <person name="Weissenberger G."/>
            <person name="Xin Y."/>
            <person name="Zou X."/>
            <person name="Han Y."/>
            <person name="Worley K."/>
            <person name="Muzny D."/>
            <person name="Gibbs R."/>
        </authorList>
    </citation>
    <scope>NUCLEOTIDE SEQUENCE</scope>
    <source>
        <strain evidence="3">Sampled in the wild</strain>
    </source>
</reference>
<keyword evidence="2" id="KW-1133">Transmembrane helix</keyword>
<protein>
    <submittedName>
        <fullName evidence="3">Uncharacterized protein</fullName>
    </submittedName>
</protein>
<proteinExistence type="predicted"/>
<dbReference type="EMBL" id="KZ309315">
    <property type="protein sequence ID" value="KAG8238265.1"/>
    <property type="molecule type" value="Genomic_DNA"/>
</dbReference>
<evidence type="ECO:0000256" key="2">
    <source>
        <dbReference type="SAM" id="Phobius"/>
    </source>
</evidence>
<feature type="transmembrane region" description="Helical" evidence="2">
    <location>
        <begin position="80"/>
        <end position="98"/>
    </location>
</feature>
<dbReference type="OrthoDB" id="6016677at2759"/>
<name>A0A8K0P6X9_LADFU</name>
<comment type="caution">
    <text evidence="3">The sequence shown here is derived from an EMBL/GenBank/DDBJ whole genome shotgun (WGS) entry which is preliminary data.</text>
</comment>
<sequence>MDSSRRQKNRLSAAVDVVYNNPFIWSLVKSAALFAVGVKVARECVGFDLTAPIAYGTKVDLFNSLKNLDKFSCPANISKLFYGFLALLAAAIPPPPLFPFSIPLPMNSSFARPSSPSPPLPSPPLPSTAPKFLEDNKANTNHILSKKFSPSSRSFQMLYLNAQSIHAHLDEIHELVHVIASSETWLKPTLPSTVVEIHGYKLAHNNHIGKRGGGDSFLE</sequence>
<dbReference type="AlphaFoldDB" id="A0A8K0P6X9"/>
<reference evidence="3" key="1">
    <citation type="submission" date="2013-04" db="EMBL/GenBank/DDBJ databases">
        <authorList>
            <person name="Qu J."/>
            <person name="Murali S.C."/>
            <person name="Bandaranaike D."/>
            <person name="Bellair M."/>
            <person name="Blankenburg K."/>
            <person name="Chao H."/>
            <person name="Dinh H."/>
            <person name="Doddapaneni H."/>
            <person name="Downs B."/>
            <person name="Dugan-Rocha S."/>
            <person name="Elkadiri S."/>
            <person name="Gnanaolivu R.D."/>
            <person name="Hernandez B."/>
            <person name="Javaid M."/>
            <person name="Jayaseelan J.C."/>
            <person name="Lee S."/>
            <person name="Li M."/>
            <person name="Ming W."/>
            <person name="Munidasa M."/>
            <person name="Muniz J."/>
            <person name="Nguyen L."/>
            <person name="Ongeri F."/>
            <person name="Osuji N."/>
            <person name="Pu L.-L."/>
            <person name="Puazo M."/>
            <person name="Qu C."/>
            <person name="Quiroz J."/>
            <person name="Raj R."/>
            <person name="Weissenberger G."/>
            <person name="Xin Y."/>
            <person name="Zou X."/>
            <person name="Han Y."/>
            <person name="Richards S."/>
            <person name="Worley K."/>
            <person name="Muzny D."/>
            <person name="Gibbs R."/>
        </authorList>
    </citation>
    <scope>NUCLEOTIDE SEQUENCE</scope>
    <source>
        <strain evidence="3">Sampled in the wild</strain>
    </source>
</reference>
<keyword evidence="2" id="KW-0472">Membrane</keyword>
<keyword evidence="4" id="KW-1185">Reference proteome</keyword>
<feature type="region of interest" description="Disordered" evidence="1">
    <location>
        <begin position="113"/>
        <end position="132"/>
    </location>
</feature>